<reference evidence="1" key="1">
    <citation type="journal article" date="2019" name="bioRxiv">
        <title>The Genome of the Zebra Mussel, Dreissena polymorpha: A Resource for Invasive Species Research.</title>
        <authorList>
            <person name="McCartney M.A."/>
            <person name="Auch B."/>
            <person name="Kono T."/>
            <person name="Mallez S."/>
            <person name="Zhang Y."/>
            <person name="Obille A."/>
            <person name="Becker A."/>
            <person name="Abrahante J.E."/>
            <person name="Garbe J."/>
            <person name="Badalamenti J.P."/>
            <person name="Herman A."/>
            <person name="Mangelson H."/>
            <person name="Liachko I."/>
            <person name="Sullivan S."/>
            <person name="Sone E.D."/>
            <person name="Koren S."/>
            <person name="Silverstein K.A.T."/>
            <person name="Beckman K.B."/>
            <person name="Gohl D.M."/>
        </authorList>
    </citation>
    <scope>NUCLEOTIDE SEQUENCE</scope>
    <source>
        <strain evidence="1">Duluth1</strain>
        <tissue evidence="1">Whole animal</tissue>
    </source>
</reference>
<keyword evidence="2" id="KW-1185">Reference proteome</keyword>
<proteinExistence type="predicted"/>
<name>A0A9D4QHV2_DREPO</name>
<gene>
    <name evidence="1" type="ORF">DPMN_105527</name>
</gene>
<dbReference type="Proteomes" id="UP000828390">
    <property type="component" value="Unassembled WGS sequence"/>
</dbReference>
<evidence type="ECO:0000313" key="1">
    <source>
        <dbReference type="EMBL" id="KAH3832246.1"/>
    </source>
</evidence>
<evidence type="ECO:0000313" key="2">
    <source>
        <dbReference type="Proteomes" id="UP000828390"/>
    </source>
</evidence>
<dbReference type="EMBL" id="JAIWYP010000004">
    <property type="protein sequence ID" value="KAH3832246.1"/>
    <property type="molecule type" value="Genomic_DNA"/>
</dbReference>
<dbReference type="AlphaFoldDB" id="A0A9D4QHV2"/>
<comment type="caution">
    <text evidence="1">The sequence shown here is derived from an EMBL/GenBank/DDBJ whole genome shotgun (WGS) entry which is preliminary data.</text>
</comment>
<protein>
    <submittedName>
        <fullName evidence="1">Uncharacterized protein</fullName>
    </submittedName>
</protein>
<accession>A0A9D4QHV2</accession>
<organism evidence="1 2">
    <name type="scientific">Dreissena polymorpha</name>
    <name type="common">Zebra mussel</name>
    <name type="synonym">Mytilus polymorpha</name>
    <dbReference type="NCBI Taxonomy" id="45954"/>
    <lineage>
        <taxon>Eukaryota</taxon>
        <taxon>Metazoa</taxon>
        <taxon>Spiralia</taxon>
        <taxon>Lophotrochozoa</taxon>
        <taxon>Mollusca</taxon>
        <taxon>Bivalvia</taxon>
        <taxon>Autobranchia</taxon>
        <taxon>Heteroconchia</taxon>
        <taxon>Euheterodonta</taxon>
        <taxon>Imparidentia</taxon>
        <taxon>Neoheterodontei</taxon>
        <taxon>Myida</taxon>
        <taxon>Dreissenoidea</taxon>
        <taxon>Dreissenidae</taxon>
        <taxon>Dreissena</taxon>
    </lineage>
</organism>
<sequence length="171" mass="19427">MDSYDKAYAEIKVFRQKINDILDKLERSTIYSMDTLLQTMKQYLQSDTDKCSKATNGLKKISDAINNIKNDQNDVTFIAHQRASEMVSHADSILKELTVHRSTVVTFKSNPSIDETLSGFRCLRDIKCDEKQPDKNKTTILECSNKSLHDIRIASDRSSCDIRGICGQKSL</sequence>
<reference evidence="1" key="2">
    <citation type="submission" date="2020-11" db="EMBL/GenBank/DDBJ databases">
        <authorList>
            <person name="McCartney M.A."/>
            <person name="Auch B."/>
            <person name="Kono T."/>
            <person name="Mallez S."/>
            <person name="Becker A."/>
            <person name="Gohl D.M."/>
            <person name="Silverstein K.A.T."/>
            <person name="Koren S."/>
            <person name="Bechman K.B."/>
            <person name="Herman A."/>
            <person name="Abrahante J.E."/>
            <person name="Garbe J."/>
        </authorList>
    </citation>
    <scope>NUCLEOTIDE SEQUENCE</scope>
    <source>
        <strain evidence="1">Duluth1</strain>
        <tissue evidence="1">Whole animal</tissue>
    </source>
</reference>